<evidence type="ECO:0000313" key="2">
    <source>
        <dbReference type="EMBL" id="GAA1502705.1"/>
    </source>
</evidence>
<keyword evidence="3" id="KW-1185">Reference proteome</keyword>
<proteinExistence type="predicted"/>
<reference evidence="2 3" key="1">
    <citation type="journal article" date="2019" name="Int. J. Syst. Evol. Microbiol.">
        <title>The Global Catalogue of Microorganisms (GCM) 10K type strain sequencing project: providing services to taxonomists for standard genome sequencing and annotation.</title>
        <authorList>
            <consortium name="The Broad Institute Genomics Platform"/>
            <consortium name="The Broad Institute Genome Sequencing Center for Infectious Disease"/>
            <person name="Wu L."/>
            <person name="Ma J."/>
        </authorList>
    </citation>
    <scope>NUCLEOTIDE SEQUENCE [LARGE SCALE GENOMIC DNA]</scope>
    <source>
        <strain evidence="2 3">JCM 14942</strain>
    </source>
</reference>
<evidence type="ECO:0000313" key="3">
    <source>
        <dbReference type="Proteomes" id="UP001500842"/>
    </source>
</evidence>
<accession>A0ABN1ZRG0</accession>
<comment type="caution">
    <text evidence="2">The sequence shown here is derived from an EMBL/GenBank/DDBJ whole genome shotgun (WGS) entry which is preliminary data.</text>
</comment>
<name>A0ABN1ZRG0_9ACTN</name>
<dbReference type="RefSeq" id="WP_141003644.1">
    <property type="nucleotide sequence ID" value="NZ_BAAAOR010000002.1"/>
</dbReference>
<gene>
    <name evidence="2" type="ORF">GCM10009788_02430</name>
</gene>
<feature type="transmembrane region" description="Helical" evidence="1">
    <location>
        <begin position="21"/>
        <end position="36"/>
    </location>
</feature>
<dbReference type="Proteomes" id="UP001500842">
    <property type="component" value="Unassembled WGS sequence"/>
</dbReference>
<keyword evidence="1" id="KW-0812">Transmembrane</keyword>
<organism evidence="2 3">
    <name type="scientific">Nocardioides humi</name>
    <dbReference type="NCBI Taxonomy" id="449461"/>
    <lineage>
        <taxon>Bacteria</taxon>
        <taxon>Bacillati</taxon>
        <taxon>Actinomycetota</taxon>
        <taxon>Actinomycetes</taxon>
        <taxon>Propionibacteriales</taxon>
        <taxon>Nocardioidaceae</taxon>
        <taxon>Nocardioides</taxon>
    </lineage>
</organism>
<sequence>MQERLDTDRGRRSSRFAVPRWAWRAGGAAIAVVLLADGDVVGALGAVLAFAVAEVIFDAAEAERD</sequence>
<keyword evidence="1" id="KW-0472">Membrane</keyword>
<protein>
    <submittedName>
        <fullName evidence="2">Uncharacterized protein</fullName>
    </submittedName>
</protein>
<evidence type="ECO:0000256" key="1">
    <source>
        <dbReference type="SAM" id="Phobius"/>
    </source>
</evidence>
<dbReference type="EMBL" id="BAAAOR010000002">
    <property type="protein sequence ID" value="GAA1502705.1"/>
    <property type="molecule type" value="Genomic_DNA"/>
</dbReference>
<keyword evidence="1" id="KW-1133">Transmembrane helix</keyword>